<name>A0AAN9K9R5_CANGL</name>
<dbReference type="AlphaFoldDB" id="A0AAN9K9R5"/>
<evidence type="ECO:0000313" key="3">
    <source>
        <dbReference type="Proteomes" id="UP001367508"/>
    </source>
</evidence>
<organism evidence="2 3">
    <name type="scientific">Canavalia gladiata</name>
    <name type="common">Sword bean</name>
    <name type="synonym">Dolichos gladiatus</name>
    <dbReference type="NCBI Taxonomy" id="3824"/>
    <lineage>
        <taxon>Eukaryota</taxon>
        <taxon>Viridiplantae</taxon>
        <taxon>Streptophyta</taxon>
        <taxon>Embryophyta</taxon>
        <taxon>Tracheophyta</taxon>
        <taxon>Spermatophyta</taxon>
        <taxon>Magnoliopsida</taxon>
        <taxon>eudicotyledons</taxon>
        <taxon>Gunneridae</taxon>
        <taxon>Pentapetalae</taxon>
        <taxon>rosids</taxon>
        <taxon>fabids</taxon>
        <taxon>Fabales</taxon>
        <taxon>Fabaceae</taxon>
        <taxon>Papilionoideae</taxon>
        <taxon>50 kb inversion clade</taxon>
        <taxon>NPAAA clade</taxon>
        <taxon>indigoferoid/millettioid clade</taxon>
        <taxon>Phaseoleae</taxon>
        <taxon>Canavalia</taxon>
    </lineage>
</organism>
<protein>
    <submittedName>
        <fullName evidence="2">Uncharacterized protein</fullName>
    </submittedName>
</protein>
<evidence type="ECO:0000256" key="1">
    <source>
        <dbReference type="SAM" id="MobiDB-lite"/>
    </source>
</evidence>
<sequence length="87" mass="9606">MSDDGGSSTSKVSIRSNVRRISKTSKRSPISSTVTMKSTPSSGNALWRLSNTASEECIVKQGGQMRGEEGCFMRMFHQFSRYSFSTL</sequence>
<accession>A0AAN9K9R5</accession>
<proteinExistence type="predicted"/>
<dbReference type="EMBL" id="JAYMYQ010000009">
    <property type="protein sequence ID" value="KAK7313855.1"/>
    <property type="molecule type" value="Genomic_DNA"/>
</dbReference>
<keyword evidence="3" id="KW-1185">Reference proteome</keyword>
<dbReference type="Proteomes" id="UP001367508">
    <property type="component" value="Unassembled WGS sequence"/>
</dbReference>
<feature type="compositionally biased region" description="Polar residues" evidence="1">
    <location>
        <begin position="1"/>
        <end position="16"/>
    </location>
</feature>
<feature type="compositionally biased region" description="Basic residues" evidence="1">
    <location>
        <begin position="17"/>
        <end position="26"/>
    </location>
</feature>
<evidence type="ECO:0000313" key="2">
    <source>
        <dbReference type="EMBL" id="KAK7313855.1"/>
    </source>
</evidence>
<reference evidence="2 3" key="1">
    <citation type="submission" date="2024-01" db="EMBL/GenBank/DDBJ databases">
        <title>The genomes of 5 underutilized Papilionoideae crops provide insights into root nodulation and disease resistanc.</title>
        <authorList>
            <person name="Jiang F."/>
        </authorList>
    </citation>
    <scope>NUCLEOTIDE SEQUENCE [LARGE SCALE GENOMIC DNA]</scope>
    <source>
        <strain evidence="2">LVBAO_FW01</strain>
        <tissue evidence="2">Leaves</tissue>
    </source>
</reference>
<gene>
    <name evidence="2" type="ORF">VNO77_39057</name>
</gene>
<feature type="region of interest" description="Disordered" evidence="1">
    <location>
        <begin position="1"/>
        <end position="44"/>
    </location>
</feature>
<feature type="compositionally biased region" description="Polar residues" evidence="1">
    <location>
        <begin position="27"/>
        <end position="44"/>
    </location>
</feature>
<comment type="caution">
    <text evidence="2">The sequence shown here is derived from an EMBL/GenBank/DDBJ whole genome shotgun (WGS) entry which is preliminary data.</text>
</comment>